<sequence length="61" mass="6924">SGCSTKRKKKKNRQQQPQKKKGASRLANRIDRINSEYVHSVRNFSTAGANFFATTGWKTPL</sequence>
<gene>
    <name evidence="2" type="ORF">X777_16820</name>
</gene>
<feature type="non-terminal residue" evidence="2">
    <location>
        <position position="61"/>
    </location>
</feature>
<evidence type="ECO:0000256" key="1">
    <source>
        <dbReference type="SAM" id="MobiDB-lite"/>
    </source>
</evidence>
<name>A0A026VTA2_OOCBI</name>
<feature type="non-terminal residue" evidence="2">
    <location>
        <position position="1"/>
    </location>
</feature>
<dbReference type="Proteomes" id="UP000053097">
    <property type="component" value="Unassembled WGS sequence"/>
</dbReference>
<organism evidence="2 3">
    <name type="scientific">Ooceraea biroi</name>
    <name type="common">Clonal raider ant</name>
    <name type="synonym">Cerapachys biroi</name>
    <dbReference type="NCBI Taxonomy" id="2015173"/>
    <lineage>
        <taxon>Eukaryota</taxon>
        <taxon>Metazoa</taxon>
        <taxon>Ecdysozoa</taxon>
        <taxon>Arthropoda</taxon>
        <taxon>Hexapoda</taxon>
        <taxon>Insecta</taxon>
        <taxon>Pterygota</taxon>
        <taxon>Neoptera</taxon>
        <taxon>Endopterygota</taxon>
        <taxon>Hymenoptera</taxon>
        <taxon>Apocrita</taxon>
        <taxon>Aculeata</taxon>
        <taxon>Formicoidea</taxon>
        <taxon>Formicidae</taxon>
        <taxon>Dorylinae</taxon>
        <taxon>Ooceraea</taxon>
    </lineage>
</organism>
<feature type="compositionally biased region" description="Basic residues" evidence="1">
    <location>
        <begin position="1"/>
        <end position="23"/>
    </location>
</feature>
<evidence type="ECO:0000313" key="2">
    <source>
        <dbReference type="EMBL" id="EZA46967.1"/>
    </source>
</evidence>
<evidence type="ECO:0000313" key="3">
    <source>
        <dbReference type="Proteomes" id="UP000053097"/>
    </source>
</evidence>
<protein>
    <submittedName>
        <fullName evidence="2">Uncharacterized protein</fullName>
    </submittedName>
</protein>
<reference evidence="2 3" key="1">
    <citation type="journal article" date="2014" name="Curr. Biol.">
        <title>The genome of the clonal raider ant Cerapachys biroi.</title>
        <authorList>
            <person name="Oxley P.R."/>
            <person name="Ji L."/>
            <person name="Fetter-Pruneda I."/>
            <person name="McKenzie S.K."/>
            <person name="Li C."/>
            <person name="Hu H."/>
            <person name="Zhang G."/>
            <person name="Kronauer D.J."/>
        </authorList>
    </citation>
    <scope>NUCLEOTIDE SEQUENCE [LARGE SCALE GENOMIC DNA]</scope>
</reference>
<dbReference type="AlphaFoldDB" id="A0A026VTA2"/>
<feature type="region of interest" description="Disordered" evidence="1">
    <location>
        <begin position="1"/>
        <end position="28"/>
    </location>
</feature>
<accession>A0A026VTA2</accession>
<proteinExistence type="predicted"/>
<dbReference type="EMBL" id="KK108049">
    <property type="protein sequence ID" value="EZA46967.1"/>
    <property type="molecule type" value="Genomic_DNA"/>
</dbReference>
<keyword evidence="3" id="KW-1185">Reference proteome</keyword>